<evidence type="ECO:0000256" key="1">
    <source>
        <dbReference type="SAM" id="MobiDB-lite"/>
    </source>
</evidence>
<evidence type="ECO:0000313" key="2">
    <source>
        <dbReference type="EMBL" id="KAF3457984.1"/>
    </source>
</evidence>
<name>A0A8K0MTV3_9ROSA</name>
<dbReference type="Proteomes" id="UP000796880">
    <property type="component" value="Unassembled WGS sequence"/>
</dbReference>
<dbReference type="EMBL" id="VOIH02000001">
    <property type="protein sequence ID" value="KAF3457984.1"/>
    <property type="molecule type" value="Genomic_DNA"/>
</dbReference>
<sequence>MVRRSTAAGVAPDYAAKLLASSSQTQATRHSVWPLLRKNGTSFSWAEAKKQNKKNKREKLKNKQPSKDKRRKRQGVAKRCLKPSVTGEDRRFVPEIRIFWATLFYMVWQARSTLFFERKLNLLDLVNRFNAALEEFSFIKVVDKPHNYTASSSSKTIRWIPPSMGWIKVNVDAAYIENGSAAAMVALNWAASFAESENWLQVCWEVDVMEVVKVVKSVEEPTNCLKRNSKRLGASIEMIDLERNNNSR</sequence>
<feature type="compositionally biased region" description="Basic residues" evidence="1">
    <location>
        <begin position="51"/>
        <end position="81"/>
    </location>
</feature>
<evidence type="ECO:0008006" key="4">
    <source>
        <dbReference type="Google" id="ProtNLM"/>
    </source>
</evidence>
<gene>
    <name evidence="2" type="ORF">FNV43_RR02646</name>
</gene>
<comment type="caution">
    <text evidence="2">The sequence shown here is derived from an EMBL/GenBank/DDBJ whole genome shotgun (WGS) entry which is preliminary data.</text>
</comment>
<organism evidence="2 3">
    <name type="scientific">Rhamnella rubrinervis</name>
    <dbReference type="NCBI Taxonomy" id="2594499"/>
    <lineage>
        <taxon>Eukaryota</taxon>
        <taxon>Viridiplantae</taxon>
        <taxon>Streptophyta</taxon>
        <taxon>Embryophyta</taxon>
        <taxon>Tracheophyta</taxon>
        <taxon>Spermatophyta</taxon>
        <taxon>Magnoliopsida</taxon>
        <taxon>eudicotyledons</taxon>
        <taxon>Gunneridae</taxon>
        <taxon>Pentapetalae</taxon>
        <taxon>rosids</taxon>
        <taxon>fabids</taxon>
        <taxon>Rosales</taxon>
        <taxon>Rhamnaceae</taxon>
        <taxon>rhamnoid group</taxon>
        <taxon>Rhamneae</taxon>
        <taxon>Rhamnella</taxon>
    </lineage>
</organism>
<proteinExistence type="predicted"/>
<keyword evidence="3" id="KW-1185">Reference proteome</keyword>
<accession>A0A8K0MTV3</accession>
<protein>
    <recommendedName>
        <fullName evidence="4">RNase H type-1 domain-containing protein</fullName>
    </recommendedName>
</protein>
<dbReference type="AlphaFoldDB" id="A0A8K0MTV3"/>
<reference evidence="2" key="1">
    <citation type="submission" date="2020-03" db="EMBL/GenBank/DDBJ databases">
        <title>A high-quality chromosome-level genome assembly of a woody plant with both climbing and erect habits, Rhamnella rubrinervis.</title>
        <authorList>
            <person name="Lu Z."/>
            <person name="Yang Y."/>
            <person name="Zhu X."/>
            <person name="Sun Y."/>
        </authorList>
    </citation>
    <scope>NUCLEOTIDE SEQUENCE</scope>
    <source>
        <strain evidence="2">BYM</strain>
        <tissue evidence="2">Leaf</tissue>
    </source>
</reference>
<evidence type="ECO:0000313" key="3">
    <source>
        <dbReference type="Proteomes" id="UP000796880"/>
    </source>
</evidence>
<dbReference type="OrthoDB" id="999038at2759"/>
<feature type="region of interest" description="Disordered" evidence="1">
    <location>
        <begin position="46"/>
        <end position="81"/>
    </location>
</feature>